<feature type="transmembrane region" description="Helical" evidence="1">
    <location>
        <begin position="39"/>
        <end position="58"/>
    </location>
</feature>
<evidence type="ECO:0000313" key="4">
    <source>
        <dbReference type="Proteomes" id="UP001469365"/>
    </source>
</evidence>
<evidence type="ECO:0000256" key="1">
    <source>
        <dbReference type="SAM" id="Phobius"/>
    </source>
</evidence>
<dbReference type="InterPro" id="IPR035965">
    <property type="entry name" value="PAS-like_dom_sf"/>
</dbReference>
<dbReference type="EC" id="2.7.7.65" evidence="3"/>
<feature type="transmembrane region" description="Helical" evidence="1">
    <location>
        <begin position="6"/>
        <end position="27"/>
    </location>
</feature>
<comment type="caution">
    <text evidence="3">The sequence shown here is derived from an EMBL/GenBank/DDBJ whole genome shotgun (WGS) entry which is preliminary data.</text>
</comment>
<dbReference type="InterPro" id="IPR043128">
    <property type="entry name" value="Rev_trsase/Diguanyl_cyclase"/>
</dbReference>
<dbReference type="SUPFAM" id="SSF55073">
    <property type="entry name" value="Nucleotide cyclase"/>
    <property type="match status" value="1"/>
</dbReference>
<dbReference type="PANTHER" id="PTHR46663">
    <property type="entry name" value="DIGUANYLATE CYCLASE DGCT-RELATED"/>
    <property type="match status" value="1"/>
</dbReference>
<feature type="transmembrane region" description="Helical" evidence="1">
    <location>
        <begin position="177"/>
        <end position="199"/>
    </location>
</feature>
<dbReference type="PANTHER" id="PTHR46663:SF2">
    <property type="entry name" value="GGDEF DOMAIN-CONTAINING PROTEIN"/>
    <property type="match status" value="1"/>
</dbReference>
<feature type="domain" description="GGDEF" evidence="2">
    <location>
        <begin position="379"/>
        <end position="510"/>
    </location>
</feature>
<name>A0ABU9DQN3_9BACL</name>
<dbReference type="InterPro" id="IPR000160">
    <property type="entry name" value="GGDEF_dom"/>
</dbReference>
<keyword evidence="1" id="KW-0812">Transmembrane</keyword>
<feature type="transmembrane region" description="Helical" evidence="1">
    <location>
        <begin position="70"/>
        <end position="89"/>
    </location>
</feature>
<proteinExistence type="predicted"/>
<feature type="transmembrane region" description="Helical" evidence="1">
    <location>
        <begin position="145"/>
        <end position="165"/>
    </location>
</feature>
<keyword evidence="3" id="KW-0548">Nucleotidyltransferase</keyword>
<dbReference type="Gene3D" id="3.30.450.20">
    <property type="entry name" value="PAS domain"/>
    <property type="match status" value="1"/>
</dbReference>
<dbReference type="InterPro" id="IPR029787">
    <property type="entry name" value="Nucleotide_cyclase"/>
</dbReference>
<dbReference type="CDD" id="cd01949">
    <property type="entry name" value="GGDEF"/>
    <property type="match status" value="1"/>
</dbReference>
<gene>
    <name evidence="3" type="ORF">WMW72_25060</name>
</gene>
<dbReference type="InterPro" id="IPR052163">
    <property type="entry name" value="DGC-Regulatory_Protein"/>
</dbReference>
<evidence type="ECO:0000259" key="2">
    <source>
        <dbReference type="PROSITE" id="PS50887"/>
    </source>
</evidence>
<organism evidence="3 4">
    <name type="scientific">Paenibacillus filicis</name>
    <dbReference type="NCBI Taxonomy" id="669464"/>
    <lineage>
        <taxon>Bacteria</taxon>
        <taxon>Bacillati</taxon>
        <taxon>Bacillota</taxon>
        <taxon>Bacilli</taxon>
        <taxon>Bacillales</taxon>
        <taxon>Paenibacillaceae</taxon>
        <taxon>Paenibacillus</taxon>
    </lineage>
</organism>
<dbReference type="SUPFAM" id="SSF55785">
    <property type="entry name" value="PYP-like sensor domain (PAS domain)"/>
    <property type="match status" value="1"/>
</dbReference>
<sequence>MSLSDVFLPFFVYLLPMLSLYYIGVDILLRNPKKVEHRLVSLTITCYFLLFLEEYIRYQLPLEYSAQLSALWFASAGVAIPGLTFHFVAKFTGLDKRMSRWLYPYVFHLPLLIIPVNLLSGQGLISSQEFIVSGAWKLPVYNVPYYAAITACFSVCIIPLVLLFKGRRGAVSPEHRAVYNLLIVGVSVTYAWVLIFGFFDYGAWLPPFPYIYGGIVWCLMLRLTMKKYDFLNFNKQKYEKLFNLNPAAILLIDMSGLVKEANPSARQLFNQAGLDHTGLAAWAGQELKDRLSSRQDIKELETTIQNGDKREEVLIDGDYVTVDNEPHVILIIRNITQQKEHQRQIAFMAYHDPLTRLPNRRYFYEKLPEAIHQAQLERHQLAVILIDLDNFKETNDRYGHEAGDEVLRHTARIIGEAAQSLGMGARLGGDEFVLFISPIPSVAFVQETIRDLEMKLSQTAIPFGNERLFVEMSIGASLFPGDGQDAGSLLNSADKAMYRTKRMRKEGLRI</sequence>
<dbReference type="Gene3D" id="3.30.70.270">
    <property type="match status" value="1"/>
</dbReference>
<dbReference type="RefSeq" id="WP_341418311.1">
    <property type="nucleotide sequence ID" value="NZ_JBBPCC010000019.1"/>
</dbReference>
<dbReference type="GO" id="GO:0052621">
    <property type="term" value="F:diguanylate cyclase activity"/>
    <property type="evidence" value="ECO:0007669"/>
    <property type="project" value="UniProtKB-EC"/>
</dbReference>
<feature type="transmembrane region" description="Helical" evidence="1">
    <location>
        <begin position="205"/>
        <end position="225"/>
    </location>
</feature>
<dbReference type="Pfam" id="PF00990">
    <property type="entry name" value="GGDEF"/>
    <property type="match status" value="1"/>
</dbReference>
<reference evidence="3 4" key="1">
    <citation type="submission" date="2024-04" db="EMBL/GenBank/DDBJ databases">
        <title>draft genome sequnece of Paenibacillus filicis.</title>
        <authorList>
            <person name="Kim D.-U."/>
        </authorList>
    </citation>
    <scope>NUCLEOTIDE SEQUENCE [LARGE SCALE GENOMIC DNA]</scope>
    <source>
        <strain evidence="3 4">KACC14197</strain>
    </source>
</reference>
<keyword evidence="4" id="KW-1185">Reference proteome</keyword>
<dbReference type="NCBIfam" id="TIGR00254">
    <property type="entry name" value="GGDEF"/>
    <property type="match status" value="1"/>
</dbReference>
<dbReference type="EMBL" id="JBBPCC010000019">
    <property type="protein sequence ID" value="MEK8131180.1"/>
    <property type="molecule type" value="Genomic_DNA"/>
</dbReference>
<keyword evidence="1" id="KW-1133">Transmembrane helix</keyword>
<feature type="transmembrane region" description="Helical" evidence="1">
    <location>
        <begin position="101"/>
        <end position="125"/>
    </location>
</feature>
<dbReference type="Pfam" id="PF13188">
    <property type="entry name" value="PAS_8"/>
    <property type="match status" value="1"/>
</dbReference>
<keyword evidence="3" id="KW-0808">Transferase</keyword>
<dbReference type="PROSITE" id="PS50887">
    <property type="entry name" value="GGDEF"/>
    <property type="match status" value="1"/>
</dbReference>
<protein>
    <submittedName>
        <fullName evidence="3">Diguanylate cyclase</fullName>
        <ecNumber evidence="3">2.7.7.65</ecNumber>
    </submittedName>
</protein>
<dbReference type="Proteomes" id="UP001469365">
    <property type="component" value="Unassembled WGS sequence"/>
</dbReference>
<keyword evidence="1" id="KW-0472">Membrane</keyword>
<accession>A0ABU9DQN3</accession>
<evidence type="ECO:0000313" key="3">
    <source>
        <dbReference type="EMBL" id="MEK8131180.1"/>
    </source>
</evidence>
<dbReference type="InterPro" id="IPR000014">
    <property type="entry name" value="PAS"/>
</dbReference>
<dbReference type="SMART" id="SM00267">
    <property type="entry name" value="GGDEF"/>
    <property type="match status" value="1"/>
</dbReference>